<dbReference type="PATRIC" id="fig|570277.3.peg.2512"/>
<evidence type="ECO:0000313" key="2">
    <source>
        <dbReference type="EMBL" id="AMO56437.1"/>
    </source>
</evidence>
<gene>
    <name evidence="2" type="ORF">EZMO1_2340</name>
</gene>
<protein>
    <submittedName>
        <fullName evidence="2">Uncharacterized protein</fullName>
    </submittedName>
</protein>
<feature type="region of interest" description="Disordered" evidence="1">
    <location>
        <begin position="340"/>
        <end position="370"/>
    </location>
</feature>
<proteinExistence type="predicted"/>
<dbReference type="RefSeq" id="WP_034873353.1">
    <property type="nucleotide sequence ID" value="NZ_CP013251.1"/>
</dbReference>
<organism evidence="2 3">
    <name type="scientific">Endozoicomonas montiporae CL-33</name>
    <dbReference type="NCBI Taxonomy" id="570277"/>
    <lineage>
        <taxon>Bacteria</taxon>
        <taxon>Pseudomonadati</taxon>
        <taxon>Pseudomonadota</taxon>
        <taxon>Gammaproteobacteria</taxon>
        <taxon>Oceanospirillales</taxon>
        <taxon>Endozoicomonadaceae</taxon>
        <taxon>Endozoicomonas</taxon>
    </lineage>
</organism>
<dbReference type="Proteomes" id="UP000071065">
    <property type="component" value="Chromosome"/>
</dbReference>
<dbReference type="KEGG" id="emp:EZMO1_2340"/>
<evidence type="ECO:0000256" key="1">
    <source>
        <dbReference type="SAM" id="MobiDB-lite"/>
    </source>
</evidence>
<reference evidence="2 3" key="1">
    <citation type="journal article" date="2016" name="Front. Microbiol.">
        <title>Genomic Insight into the Host-Endosymbiont Relationship of Endozoicomonas montiporae CL-33(T) with its Coral Host.</title>
        <authorList>
            <person name="Ding J.-Y."/>
            <person name="Shiu J.-H."/>
            <person name="Chen W.-M."/>
            <person name="Chiang Y.-R."/>
            <person name="Tang S.-L."/>
        </authorList>
    </citation>
    <scope>NUCLEOTIDE SEQUENCE [LARGE SCALE GENOMIC DNA]</scope>
    <source>
        <strain evidence="2 3">CL-33</strain>
    </source>
</reference>
<evidence type="ECO:0000313" key="3">
    <source>
        <dbReference type="Proteomes" id="UP000071065"/>
    </source>
</evidence>
<dbReference type="EMBL" id="CP013251">
    <property type="protein sequence ID" value="AMO56437.1"/>
    <property type="molecule type" value="Genomic_DNA"/>
</dbReference>
<sequence length="370" mass="42082">MVYIIESGIKRECMTMRFVIKHITQFLFIFSLGSYVFADNIINLNSPDELQQVSQLGNISNDSIENNKFLQLEELRRLGLIDGTHVNALLKKLYSTNHDGIWNTLKNQAQALRYGIPVHQAIEDTLSQQGGSRYLTRFAQFLGTFGAFKKHHTPFFNTAYSCGASPLVFHGPWPVPSLLGSSYPNSELKDNVMMMEECKLSETFNQNVRSGNSIEPELNRIVRHFDFNVANLAIQGNSEKEQIRNAIHQARNKEGMLILMMFTGAKKYQFYLIGAYQNKINLFYVLHDNRPTPVAVFSMPESQINENDLVDGIYILKNGKKERDRVPVLGKSAVLLSDKPAEAPFESAPEQENLPHPILDQQPEDEHDEM</sequence>
<dbReference type="AlphaFoldDB" id="A0A142BCG1"/>
<name>A0A142BCG1_9GAMM</name>
<dbReference type="STRING" id="570277.EZMO1_2340"/>
<accession>A0A142BCG1</accession>